<dbReference type="OrthoDB" id="10253254at2759"/>
<dbReference type="EMBL" id="CADEBD010000959">
    <property type="protein sequence ID" value="CAB3261091.1"/>
    <property type="molecule type" value="Genomic_DNA"/>
</dbReference>
<evidence type="ECO:0000313" key="1">
    <source>
        <dbReference type="EMBL" id="CAB3261091.1"/>
    </source>
</evidence>
<proteinExistence type="predicted"/>
<comment type="caution">
    <text evidence="1">The sequence shown here is derived from an EMBL/GenBank/DDBJ whole genome shotgun (WGS) entry which is preliminary data.</text>
</comment>
<name>A0A8S1BMZ9_ARCPL</name>
<accession>A0A8S1BMZ9</accession>
<evidence type="ECO:0000313" key="2">
    <source>
        <dbReference type="Proteomes" id="UP000494256"/>
    </source>
</evidence>
<dbReference type="Proteomes" id="UP000494256">
    <property type="component" value="Unassembled WGS sequence"/>
</dbReference>
<gene>
    <name evidence="1" type="ORF">APLA_LOCUS17309</name>
</gene>
<sequence>MLIPIIVCLRNDEDSHESDREEEQIVVPDISRVFRSMMETPLDIDAVDDNAVGDPAPAADIAFDVPLTFKNSCQRLLFTISYVPTLKPRQNQQTTSTQIWSFLQHLQHKLEATRLMCI</sequence>
<protein>
    <submittedName>
        <fullName evidence="1">Uncharacterized protein</fullName>
    </submittedName>
</protein>
<organism evidence="1 2">
    <name type="scientific">Arctia plantaginis</name>
    <name type="common">Wood tiger moth</name>
    <name type="synonym">Phalaena plantaginis</name>
    <dbReference type="NCBI Taxonomy" id="874455"/>
    <lineage>
        <taxon>Eukaryota</taxon>
        <taxon>Metazoa</taxon>
        <taxon>Ecdysozoa</taxon>
        <taxon>Arthropoda</taxon>
        <taxon>Hexapoda</taxon>
        <taxon>Insecta</taxon>
        <taxon>Pterygota</taxon>
        <taxon>Neoptera</taxon>
        <taxon>Endopterygota</taxon>
        <taxon>Lepidoptera</taxon>
        <taxon>Glossata</taxon>
        <taxon>Ditrysia</taxon>
        <taxon>Noctuoidea</taxon>
        <taxon>Erebidae</taxon>
        <taxon>Arctiinae</taxon>
        <taxon>Arctia</taxon>
    </lineage>
</organism>
<dbReference type="AlphaFoldDB" id="A0A8S1BMZ9"/>
<reference evidence="1 2" key="1">
    <citation type="submission" date="2020-04" db="EMBL/GenBank/DDBJ databases">
        <authorList>
            <person name="Wallbank WR R."/>
            <person name="Pardo Diaz C."/>
            <person name="Kozak K."/>
            <person name="Martin S."/>
            <person name="Jiggins C."/>
            <person name="Moest M."/>
            <person name="Warren A I."/>
            <person name="Byers J.R.P. K."/>
            <person name="Montejo-Kovacevich G."/>
            <person name="Yen C E."/>
        </authorList>
    </citation>
    <scope>NUCLEOTIDE SEQUENCE [LARGE SCALE GENOMIC DNA]</scope>
</reference>